<evidence type="ECO:0000313" key="1">
    <source>
        <dbReference type="EMBL" id="GAA5063584.1"/>
    </source>
</evidence>
<reference evidence="2" key="1">
    <citation type="journal article" date="2019" name="Int. J. Syst. Evol. Microbiol.">
        <title>The Global Catalogue of Microorganisms (GCM) 10K type strain sequencing project: providing services to taxonomists for standard genome sequencing and annotation.</title>
        <authorList>
            <consortium name="The Broad Institute Genomics Platform"/>
            <consortium name="The Broad Institute Genome Sequencing Center for Infectious Disease"/>
            <person name="Wu L."/>
            <person name="Ma J."/>
        </authorList>
    </citation>
    <scope>NUCLEOTIDE SEQUENCE [LARGE SCALE GENOMIC DNA]</scope>
    <source>
        <strain evidence="2">JCM 18410</strain>
    </source>
</reference>
<sequence>MSVTIRESGAPAQSPVWVAGQLYGLSGRTDGHGRAWRDPDGAGAYGAFGDPALKAGEPGMVEEGTFAWPRALSRV</sequence>
<gene>
    <name evidence="1" type="ORF">GCM10023336_43020</name>
</gene>
<proteinExistence type="predicted"/>
<dbReference type="EMBL" id="BAABKC010000061">
    <property type="protein sequence ID" value="GAA5063584.1"/>
    <property type="molecule type" value="Genomic_DNA"/>
</dbReference>
<organism evidence="1 2">
    <name type="scientific">Streptomyces similanensis</name>
    <dbReference type="NCBI Taxonomy" id="1274988"/>
    <lineage>
        <taxon>Bacteria</taxon>
        <taxon>Bacillati</taxon>
        <taxon>Actinomycetota</taxon>
        <taxon>Actinomycetes</taxon>
        <taxon>Kitasatosporales</taxon>
        <taxon>Streptomycetaceae</taxon>
        <taxon>Streptomyces</taxon>
    </lineage>
</organism>
<protein>
    <submittedName>
        <fullName evidence="1">Uncharacterized protein</fullName>
    </submittedName>
</protein>
<comment type="caution">
    <text evidence="1">The sequence shown here is derived from an EMBL/GenBank/DDBJ whole genome shotgun (WGS) entry which is preliminary data.</text>
</comment>
<name>A0ABP9KTR2_9ACTN</name>
<accession>A0ABP9KTR2</accession>
<keyword evidence="2" id="KW-1185">Reference proteome</keyword>
<evidence type="ECO:0000313" key="2">
    <source>
        <dbReference type="Proteomes" id="UP001500124"/>
    </source>
</evidence>
<dbReference type="Proteomes" id="UP001500124">
    <property type="component" value="Unassembled WGS sequence"/>
</dbReference>